<organism evidence="2 3">
    <name type="scientific">Pyricularia oryzae</name>
    <name type="common">Rice blast fungus</name>
    <name type="synonym">Magnaporthe oryzae</name>
    <dbReference type="NCBI Taxonomy" id="318829"/>
    <lineage>
        <taxon>Eukaryota</taxon>
        <taxon>Fungi</taxon>
        <taxon>Dikarya</taxon>
        <taxon>Ascomycota</taxon>
        <taxon>Pezizomycotina</taxon>
        <taxon>Sordariomycetes</taxon>
        <taxon>Sordariomycetidae</taxon>
        <taxon>Magnaporthales</taxon>
        <taxon>Pyriculariaceae</taxon>
        <taxon>Pyricularia</taxon>
    </lineage>
</organism>
<dbReference type="GO" id="GO:0030686">
    <property type="term" value="C:90S preribosome"/>
    <property type="evidence" value="ECO:0007669"/>
    <property type="project" value="TreeGrafter"/>
</dbReference>
<name>A0A4P7NU59_PYROR</name>
<dbReference type="Gene3D" id="3.40.50.300">
    <property type="entry name" value="P-loop containing nucleotide triphosphate hydrolases"/>
    <property type="match status" value="1"/>
</dbReference>
<dbReference type="SUPFAM" id="SSF52540">
    <property type="entry name" value="P-loop containing nucleoside triphosphate hydrolases"/>
    <property type="match status" value="1"/>
</dbReference>
<feature type="compositionally biased region" description="Basic residues" evidence="1">
    <location>
        <begin position="35"/>
        <end position="47"/>
    </location>
</feature>
<evidence type="ECO:0000313" key="2">
    <source>
        <dbReference type="EMBL" id="QBZ66031.1"/>
    </source>
</evidence>
<dbReference type="PANTHER" id="PTHR24030:SF0">
    <property type="entry name" value="PROTEIN CMSS1"/>
    <property type="match status" value="1"/>
</dbReference>
<accession>A0A4P7NU59</accession>
<protein>
    <submittedName>
        <fullName evidence="2">Uncharacterized protein</fullName>
    </submittedName>
</protein>
<dbReference type="AlphaFoldDB" id="A0A4P7NU59"/>
<dbReference type="InterPro" id="IPR032704">
    <property type="entry name" value="Cms1"/>
</dbReference>
<proteinExistence type="predicted"/>
<sequence length="274" mass="29816">MSATVTSSIPKPKKRKARPDDDAPAKAANLTVPVGKKRKQNAKKGKRAAVQDDDSLLDLDAGLNLAIANMDSQLLSDYLAQQTTRFGTDLSSVELADLHVPAGAIKDTSSFGEEKPRNLENLPLFLETVAEGGAGEMGKAVKEKGAPHTIIVAGAGLRAADLCRAVRKYQKKGNTVAKLFAKHIKLEEAVSFLKNNSTGVAVGTPVRLMDLLDNGALSTKSLRRIVVDASHIDQKKRGVMDMRETAIPLARWLARPEFKERYVDDDNRLDLIFY</sequence>
<gene>
    <name evidence="2" type="ORF">PoMZ_12999</name>
</gene>
<evidence type="ECO:0000256" key="1">
    <source>
        <dbReference type="SAM" id="MobiDB-lite"/>
    </source>
</evidence>
<dbReference type="PANTHER" id="PTHR24030">
    <property type="entry name" value="PROTEIN CMSS1"/>
    <property type="match status" value="1"/>
</dbReference>
<evidence type="ECO:0000313" key="3">
    <source>
        <dbReference type="Proteomes" id="UP000294847"/>
    </source>
</evidence>
<feature type="region of interest" description="Disordered" evidence="1">
    <location>
        <begin position="1"/>
        <end position="47"/>
    </location>
</feature>
<dbReference type="Pfam" id="PF14617">
    <property type="entry name" value="CMS1"/>
    <property type="match status" value="1"/>
</dbReference>
<dbReference type="GO" id="GO:0005634">
    <property type="term" value="C:nucleus"/>
    <property type="evidence" value="ECO:0007669"/>
    <property type="project" value="TreeGrafter"/>
</dbReference>
<dbReference type="Proteomes" id="UP000294847">
    <property type="component" value="Chromosome 7"/>
</dbReference>
<dbReference type="InterPro" id="IPR027417">
    <property type="entry name" value="P-loop_NTPase"/>
</dbReference>
<reference evidence="2 3" key="1">
    <citation type="journal article" date="2019" name="Mol. Biol. Evol.">
        <title>Blast fungal genomes show frequent chromosomal changes, gene gains and losses, and effector gene turnover.</title>
        <authorList>
            <person name="Gomez Luciano L.B."/>
            <person name="Jason Tsai I."/>
            <person name="Chuma I."/>
            <person name="Tosa Y."/>
            <person name="Chen Y.H."/>
            <person name="Li J.Y."/>
            <person name="Li M.Y."/>
            <person name="Jade Lu M.Y."/>
            <person name="Nakayashiki H."/>
            <person name="Li W.H."/>
        </authorList>
    </citation>
    <scope>NUCLEOTIDE SEQUENCE [LARGE SCALE GENOMIC DNA]</scope>
    <source>
        <strain evidence="2">MZ5-1-6</strain>
    </source>
</reference>
<dbReference type="EMBL" id="CP034210">
    <property type="protein sequence ID" value="QBZ66031.1"/>
    <property type="molecule type" value="Genomic_DNA"/>
</dbReference>